<evidence type="ECO:0000313" key="4">
    <source>
        <dbReference type="Proteomes" id="UP000699462"/>
    </source>
</evidence>
<proteinExistence type="predicted"/>
<name>A0A8T0D2Y4_9TREM</name>
<reference evidence="3 4" key="1">
    <citation type="submission" date="2019-07" db="EMBL/GenBank/DDBJ databases">
        <title>Annotation for the trematode Paragonimus westermani.</title>
        <authorList>
            <person name="Choi Y.-J."/>
        </authorList>
    </citation>
    <scope>NUCLEOTIDE SEQUENCE [LARGE SCALE GENOMIC DNA]</scope>
    <source>
        <strain evidence="3">180907_Pwestermani</strain>
    </source>
</reference>
<dbReference type="InterPro" id="IPR050113">
    <property type="entry name" value="Ub_conjugating_enzyme"/>
</dbReference>
<sequence length="796" mass="89506">MAKRSFLREFMTLSSSLADDFQDQVKLLPIDDSNLRLFEVEISPKKGVYAHAMFRFLINVPDDYPNKPPTVSCLNPVFHPNIDAVRHLDNVCLNITDCWNRSFGLKSFLQALLFLFYEPNFEDPIDSFTSALPEGASFEHCVHLSLMGGTINSVTYEINQSWCKWAEENGFSPAPPAKPEQIEDAATILPSTVERQLSTTSAYFQRVVSGQFDSSPLPSLSQSEVESNGLSVNDFYPLACLRQITVEQLNLANDSDQVPWMRFSRYYFGEETTDHYNYVLVDYIDSSFFYLTPPLMGKTLQRSDVQRWRLSSDSYAWGLLNDVLDEQPVVSRILDFETSQLDFDPDTPADCDRSIEDSTSMNSQALDPSISQNPPDSTMSTDQGSRANSMIIDNRPDYLRLSLPNDTDHALLDDALLPGVRNTSQGEKGSLSFNGEGSVANMDSEVTGLGTEANQISTDFRSSQLTDKATVPSDHICPKTNGDHSFDTNDVSRDVSAEAIEEQHFSPADLLVDFAEVTDDDVNHHSSVDCWEPFVESEFRPGANELISRLFMFTYPFFVHLQPLSWLLYQSRWPPFLAPGRLTMLTREEKFFRFHRVCRASSIQLRLDLNQYAASSSFSPISLILADPLALSPFSPILNRVITVKNPSVSQFQEPILVTYFSIEWLSVTGALFGRVPPVTELGTRRAPGSALLACLCWLSNWVAYFSRLELYGLSLGYSRPRLTWLIKSVGDVCILPATLGCGQTPLLDAWPLFLLRQTFRWSSSLLVYLATSLSSGDPTFQSCRLRFPFSDLDEI</sequence>
<dbReference type="Proteomes" id="UP000699462">
    <property type="component" value="Unassembled WGS sequence"/>
</dbReference>
<dbReference type="EMBL" id="JTDF01022014">
    <property type="protein sequence ID" value="KAF8561068.1"/>
    <property type="molecule type" value="Genomic_DNA"/>
</dbReference>
<gene>
    <name evidence="3" type="ORF">P879_11415</name>
</gene>
<dbReference type="CDD" id="cd23794">
    <property type="entry name" value="UBCc_UBE2F_UBE2M"/>
    <property type="match status" value="1"/>
</dbReference>
<feature type="compositionally biased region" description="Polar residues" evidence="1">
    <location>
        <begin position="357"/>
        <end position="388"/>
    </location>
</feature>
<accession>A0A8T0D2Y4</accession>
<dbReference type="PROSITE" id="PS50127">
    <property type="entry name" value="UBC_2"/>
    <property type="match status" value="1"/>
</dbReference>
<dbReference type="OrthoDB" id="9978460at2759"/>
<feature type="region of interest" description="Disordered" evidence="1">
    <location>
        <begin position="344"/>
        <end position="388"/>
    </location>
</feature>
<dbReference type="SMART" id="SM00212">
    <property type="entry name" value="UBCc"/>
    <property type="match status" value="1"/>
</dbReference>
<dbReference type="SUPFAM" id="SSF54495">
    <property type="entry name" value="UBC-like"/>
    <property type="match status" value="1"/>
</dbReference>
<dbReference type="PANTHER" id="PTHR24067">
    <property type="entry name" value="UBIQUITIN-CONJUGATING ENZYME E2"/>
    <property type="match status" value="1"/>
</dbReference>
<dbReference type="Gene3D" id="3.10.110.10">
    <property type="entry name" value="Ubiquitin Conjugating Enzyme"/>
    <property type="match status" value="1"/>
</dbReference>
<evidence type="ECO:0000313" key="3">
    <source>
        <dbReference type="EMBL" id="KAF8561068.1"/>
    </source>
</evidence>
<evidence type="ECO:0000256" key="1">
    <source>
        <dbReference type="SAM" id="MobiDB-lite"/>
    </source>
</evidence>
<dbReference type="AlphaFoldDB" id="A0A8T0D2Y4"/>
<protein>
    <recommendedName>
        <fullName evidence="2">UBC core domain-containing protein</fullName>
    </recommendedName>
</protein>
<evidence type="ECO:0000259" key="2">
    <source>
        <dbReference type="PROSITE" id="PS50127"/>
    </source>
</evidence>
<dbReference type="InterPro" id="IPR016135">
    <property type="entry name" value="UBQ-conjugating_enzyme/RWD"/>
</dbReference>
<feature type="region of interest" description="Disordered" evidence="1">
    <location>
        <begin position="462"/>
        <end position="488"/>
    </location>
</feature>
<keyword evidence="4" id="KW-1185">Reference proteome</keyword>
<feature type="domain" description="UBC core" evidence="2">
    <location>
        <begin position="1"/>
        <end position="163"/>
    </location>
</feature>
<comment type="caution">
    <text evidence="3">The sequence shown here is derived from an EMBL/GenBank/DDBJ whole genome shotgun (WGS) entry which is preliminary data.</text>
</comment>
<organism evidence="3 4">
    <name type="scientific">Paragonimus westermani</name>
    <dbReference type="NCBI Taxonomy" id="34504"/>
    <lineage>
        <taxon>Eukaryota</taxon>
        <taxon>Metazoa</taxon>
        <taxon>Spiralia</taxon>
        <taxon>Lophotrochozoa</taxon>
        <taxon>Platyhelminthes</taxon>
        <taxon>Trematoda</taxon>
        <taxon>Digenea</taxon>
        <taxon>Plagiorchiida</taxon>
        <taxon>Troglotremata</taxon>
        <taxon>Troglotrematidae</taxon>
        <taxon>Paragonimus</taxon>
    </lineage>
</organism>
<dbReference type="InterPro" id="IPR000608">
    <property type="entry name" value="UBC"/>
</dbReference>
<dbReference type="Pfam" id="PF00179">
    <property type="entry name" value="UQ_con"/>
    <property type="match status" value="1"/>
</dbReference>